<gene>
    <name evidence="2" type="ORF">CPEL01642_LOCUS2103</name>
</gene>
<sequence length="324" mass="34092">MMALLVSVAYPHLALLLHPQAPALFPVPTVRNSWRPYLLARSYDEFEVLASDIRDYLGQIDPKLLEGPGAPSPLAYTELQRNGRTDLAEGCMKHGGYLKVSEALGVRVNLVAPPPPPAAPRFLPEDDSVGFGLALSASARESRLVDNVDVSAASNATPGSMAAPLPRDRLMPLEAASSPRQKDSDSPVRPLQWDVARATKLDSLQRASVLLLLVLASFGFGKSSGSVLDATAIASAQLGAEALLVAHLSMAAYAALLVIQGGQLGEPSTVATTLANPSRQQGIPASDTPSLEGVPPIGPPGFWFFKVALSGAGGLRELRALVER</sequence>
<proteinExistence type="predicted"/>
<evidence type="ECO:0000256" key="1">
    <source>
        <dbReference type="SAM" id="SignalP"/>
    </source>
</evidence>
<protein>
    <recommendedName>
        <fullName evidence="3">PX domain-containing protein</fullName>
    </recommendedName>
</protein>
<accession>A0A7S0L3Z3</accession>
<feature type="chain" id="PRO_5031476365" description="PX domain-containing protein" evidence="1">
    <location>
        <begin position="17"/>
        <end position="324"/>
    </location>
</feature>
<name>A0A7S0L3Z3_9EUKA</name>
<reference evidence="2" key="1">
    <citation type="submission" date="2021-01" db="EMBL/GenBank/DDBJ databases">
        <authorList>
            <person name="Corre E."/>
            <person name="Pelletier E."/>
            <person name="Niang G."/>
            <person name="Scheremetjew M."/>
            <person name="Finn R."/>
            <person name="Kale V."/>
            <person name="Holt S."/>
            <person name="Cochrane G."/>
            <person name="Meng A."/>
            <person name="Brown T."/>
            <person name="Cohen L."/>
        </authorList>
    </citation>
    <scope>NUCLEOTIDE SEQUENCE</scope>
    <source>
        <strain evidence="2">PLY182g</strain>
    </source>
</reference>
<keyword evidence="1" id="KW-0732">Signal</keyword>
<organism evidence="2">
    <name type="scientific">Coccolithus braarudii</name>
    <dbReference type="NCBI Taxonomy" id="221442"/>
    <lineage>
        <taxon>Eukaryota</taxon>
        <taxon>Haptista</taxon>
        <taxon>Haptophyta</taxon>
        <taxon>Prymnesiophyceae</taxon>
        <taxon>Coccolithales</taxon>
        <taxon>Coccolithaceae</taxon>
        <taxon>Coccolithus</taxon>
    </lineage>
</organism>
<evidence type="ECO:0000313" key="2">
    <source>
        <dbReference type="EMBL" id="CAD8598773.1"/>
    </source>
</evidence>
<dbReference type="EMBL" id="HBEY01004347">
    <property type="protein sequence ID" value="CAD8598773.1"/>
    <property type="molecule type" value="Transcribed_RNA"/>
</dbReference>
<feature type="signal peptide" evidence="1">
    <location>
        <begin position="1"/>
        <end position="16"/>
    </location>
</feature>
<dbReference type="AlphaFoldDB" id="A0A7S0L3Z3"/>
<evidence type="ECO:0008006" key="3">
    <source>
        <dbReference type="Google" id="ProtNLM"/>
    </source>
</evidence>